<organism evidence="2 3">
    <name type="scientific">Paracoccus fistulariae</name>
    <dbReference type="NCBI Taxonomy" id="658446"/>
    <lineage>
        <taxon>Bacteria</taxon>
        <taxon>Pseudomonadati</taxon>
        <taxon>Pseudomonadota</taxon>
        <taxon>Alphaproteobacteria</taxon>
        <taxon>Rhodobacterales</taxon>
        <taxon>Paracoccaceae</taxon>
        <taxon>Paracoccus</taxon>
    </lineage>
</organism>
<feature type="transmembrane region" description="Helical" evidence="1">
    <location>
        <begin position="35"/>
        <end position="53"/>
    </location>
</feature>
<keyword evidence="1" id="KW-0472">Membrane</keyword>
<dbReference type="InterPro" id="IPR052712">
    <property type="entry name" value="Acid_resist_chaperone_HdeD"/>
</dbReference>
<dbReference type="Proteomes" id="UP001219349">
    <property type="component" value="Chromosome"/>
</dbReference>
<keyword evidence="1" id="KW-0812">Transmembrane</keyword>
<evidence type="ECO:0000313" key="3">
    <source>
        <dbReference type="Proteomes" id="UP001219349"/>
    </source>
</evidence>
<feature type="transmembrane region" description="Helical" evidence="1">
    <location>
        <begin position="60"/>
        <end position="78"/>
    </location>
</feature>
<evidence type="ECO:0000313" key="2">
    <source>
        <dbReference type="EMBL" id="WCR07020.1"/>
    </source>
</evidence>
<dbReference type="RefSeq" id="WP_271883751.1">
    <property type="nucleotide sequence ID" value="NZ_CP067136.1"/>
</dbReference>
<gene>
    <name evidence="2" type="ORF">JHX87_16400</name>
</gene>
<name>A0ABY7SJ44_9RHOB</name>
<feature type="transmembrane region" description="Helical" evidence="1">
    <location>
        <begin position="5"/>
        <end position="23"/>
    </location>
</feature>
<feature type="transmembrane region" description="Helical" evidence="1">
    <location>
        <begin position="84"/>
        <end position="107"/>
    </location>
</feature>
<feature type="transmembrane region" description="Helical" evidence="1">
    <location>
        <begin position="140"/>
        <end position="167"/>
    </location>
</feature>
<evidence type="ECO:0000256" key="1">
    <source>
        <dbReference type="SAM" id="Phobius"/>
    </source>
</evidence>
<dbReference type="InterPro" id="IPR005325">
    <property type="entry name" value="DUF308_memb"/>
</dbReference>
<dbReference type="EMBL" id="CP067136">
    <property type="protein sequence ID" value="WCR07020.1"/>
    <property type="molecule type" value="Genomic_DNA"/>
</dbReference>
<keyword evidence="1" id="KW-1133">Transmembrane helix</keyword>
<keyword evidence="3" id="KW-1185">Reference proteome</keyword>
<protein>
    <submittedName>
        <fullName evidence="2">DUF308 domain-containing protein</fullName>
    </submittedName>
</protein>
<accession>A0ABY7SJ44</accession>
<proteinExistence type="predicted"/>
<feature type="transmembrane region" description="Helical" evidence="1">
    <location>
        <begin position="114"/>
        <end position="134"/>
    </location>
</feature>
<dbReference type="PANTHER" id="PTHR34989">
    <property type="entry name" value="PROTEIN HDED"/>
    <property type="match status" value="1"/>
</dbReference>
<reference evidence="2 3" key="1">
    <citation type="submission" date="2021-01" db="EMBL/GenBank/DDBJ databases">
        <title>Biogeographic distribution of Paracoccus.</title>
        <authorList>
            <person name="Hollensteiner J."/>
            <person name="Leineberger J."/>
            <person name="Brinkhoff T."/>
            <person name="Daniel R."/>
        </authorList>
    </citation>
    <scope>NUCLEOTIDE SEQUENCE [LARGE SCALE GENOMIC DNA]</scope>
    <source>
        <strain evidence="2 3">KCTC 22803</strain>
    </source>
</reference>
<dbReference type="PANTHER" id="PTHR34989:SF1">
    <property type="entry name" value="PROTEIN HDED"/>
    <property type="match status" value="1"/>
</dbReference>
<sequence length="173" mass="18472">MSNRILWIVMGVISIIAGIFALANPFSASLAAEQLAGWGFLIVGILDLIAAFRSDERSKIWAILLGISFILLGIMLIARPLQGVVALTVVVATLFLISGAFKVVWSFQLRGTGAFWMVLLSGLLSLLLAFMIFANFPASAISILGILLAVELISSGVSMIALSSVIADSYRRN</sequence>
<dbReference type="Pfam" id="PF03729">
    <property type="entry name" value="DUF308"/>
    <property type="match status" value="1"/>
</dbReference>